<comment type="subunit">
    <text evidence="10">Monomer.</text>
</comment>
<dbReference type="SMART" id="SM00436">
    <property type="entry name" value="TOP1Bc"/>
    <property type="match status" value="1"/>
</dbReference>
<comment type="function">
    <text evidence="10">Releases the supercoiling and torsional tension of DNA, which is introduced during the DNA replication and transcription, by transiently cleaving and rejoining one strand of the DNA duplex. Introduces a single-strand break via transesterification at a target site in duplex DNA. The scissile phosphodiester is attacked by the catalytic tyrosine of the enzyme, resulting in the formation of a DNA-(5'-phosphotyrosyl)-enzyme intermediate and the expulsion of a 3'-OH DNA strand. The free DNA strand then undergoes passage around the unbroken strand, thus removing DNA supercoils. Finally, in the religation step, the DNA 3'-OH attacks the covalent intermediate to expel the active-site tyrosine and restore the DNA phosphodiester backbone.</text>
</comment>
<evidence type="ECO:0000256" key="5">
    <source>
        <dbReference type="ARBA" id="ARBA00022833"/>
    </source>
</evidence>
<dbReference type="Proteomes" id="UP000192660">
    <property type="component" value="Unassembled WGS sequence"/>
</dbReference>
<dbReference type="PANTHER" id="PTHR42785">
    <property type="entry name" value="DNA TOPOISOMERASE, TYPE IA, CORE"/>
    <property type="match status" value="1"/>
</dbReference>
<dbReference type="GO" id="GO:0003677">
    <property type="term" value="F:DNA binding"/>
    <property type="evidence" value="ECO:0007669"/>
    <property type="project" value="UniProtKB-KW"/>
</dbReference>
<keyword evidence="4" id="KW-0863">Zinc-finger</keyword>
<feature type="site" description="Interaction with DNA" evidence="10">
    <location>
        <position position="141"/>
    </location>
</feature>
<dbReference type="EMBL" id="FWWY01000001">
    <property type="protein sequence ID" value="SMC07358.1"/>
    <property type="molecule type" value="Genomic_DNA"/>
</dbReference>
<evidence type="ECO:0000256" key="3">
    <source>
        <dbReference type="ARBA" id="ARBA00022723"/>
    </source>
</evidence>
<dbReference type="AlphaFoldDB" id="A0A1W1WM14"/>
<dbReference type="SUPFAM" id="SSF57783">
    <property type="entry name" value="Zinc beta-ribbon"/>
    <property type="match status" value="2"/>
</dbReference>
<feature type="domain" description="Toprim" evidence="12">
    <location>
        <begin position="5"/>
        <end position="115"/>
    </location>
</feature>
<evidence type="ECO:0000259" key="13">
    <source>
        <dbReference type="PROSITE" id="PS52039"/>
    </source>
</evidence>
<dbReference type="InterPro" id="IPR013824">
    <property type="entry name" value="Topo_IA_cen_sub1"/>
</dbReference>
<dbReference type="STRING" id="28034.BFX07_07055"/>
<dbReference type="InterPro" id="IPR034149">
    <property type="entry name" value="TOPRIM_TopoI"/>
</dbReference>
<dbReference type="SMART" id="SM00493">
    <property type="entry name" value="TOPRIM"/>
    <property type="match status" value="1"/>
</dbReference>
<comment type="catalytic activity">
    <reaction evidence="1 10">
        <text>ATP-independent breakage of single-stranded DNA, followed by passage and rejoining.</text>
        <dbReference type="EC" id="5.6.2.1"/>
    </reaction>
</comment>
<accession>A0A1W1WM14</accession>
<dbReference type="Gene3D" id="1.10.460.10">
    <property type="entry name" value="Topoisomerase I, domain 2"/>
    <property type="match status" value="1"/>
</dbReference>
<comment type="similarity">
    <text evidence="2 10">Belongs to the type IA topoisomerase family.</text>
</comment>
<evidence type="ECO:0000313" key="15">
    <source>
        <dbReference type="Proteomes" id="UP000192660"/>
    </source>
</evidence>
<dbReference type="GO" id="GO:0006265">
    <property type="term" value="P:DNA topological change"/>
    <property type="evidence" value="ECO:0007669"/>
    <property type="project" value="UniProtKB-UniRule"/>
</dbReference>
<feature type="site" description="Interaction with DNA" evidence="10">
    <location>
        <position position="145"/>
    </location>
</feature>
<dbReference type="Gene3D" id="1.10.290.10">
    <property type="entry name" value="Topoisomerase I, domain 4"/>
    <property type="match status" value="1"/>
</dbReference>
<dbReference type="InterPro" id="IPR013497">
    <property type="entry name" value="Topo_IA_cen"/>
</dbReference>
<dbReference type="SUPFAM" id="SSF56712">
    <property type="entry name" value="Prokaryotic type I DNA topoisomerase"/>
    <property type="match status" value="1"/>
</dbReference>
<keyword evidence="7 10" id="KW-0799">Topoisomerase</keyword>
<feature type="site" description="Interaction with DNA" evidence="10">
    <location>
        <position position="142"/>
    </location>
</feature>
<feature type="site" description="Interaction with DNA" evidence="10">
    <location>
        <position position="501"/>
    </location>
</feature>
<feature type="site" description="Interaction with DNA" evidence="10">
    <location>
        <position position="157"/>
    </location>
</feature>
<keyword evidence="15" id="KW-1185">Reference proteome</keyword>
<keyword evidence="9 10" id="KW-0413">Isomerase</keyword>
<evidence type="ECO:0000256" key="10">
    <source>
        <dbReference type="HAMAP-Rule" id="MF_00952"/>
    </source>
</evidence>
<dbReference type="InterPro" id="IPR013826">
    <property type="entry name" value="Topo_IA_cen_sub3"/>
</dbReference>
<dbReference type="PRINTS" id="PR00417">
    <property type="entry name" value="PRTPISMRASEI"/>
</dbReference>
<feature type="site" description="Interaction with DNA" evidence="10">
    <location>
        <position position="35"/>
    </location>
</feature>
<keyword evidence="3" id="KW-0479">Metal-binding</keyword>
<dbReference type="InterPro" id="IPR013825">
    <property type="entry name" value="Topo_IA_cen_sub2"/>
</dbReference>
<dbReference type="GO" id="GO:0003917">
    <property type="term" value="F:DNA topoisomerase type I (single strand cut, ATP-independent) activity"/>
    <property type="evidence" value="ECO:0007669"/>
    <property type="project" value="UniProtKB-UniRule"/>
</dbReference>
<feature type="domain" description="Topo IA-type catalytic" evidence="13">
    <location>
        <begin position="131"/>
        <end position="569"/>
    </location>
</feature>
<dbReference type="InterPro" id="IPR003601">
    <property type="entry name" value="Topo_IA_2"/>
</dbReference>
<dbReference type="NCBIfam" id="TIGR01051">
    <property type="entry name" value="topA_bact"/>
    <property type="match status" value="1"/>
</dbReference>
<evidence type="ECO:0000313" key="14">
    <source>
        <dbReference type="EMBL" id="SMC07358.1"/>
    </source>
</evidence>
<dbReference type="PROSITE" id="PS00396">
    <property type="entry name" value="TOPO_IA_1"/>
    <property type="match status" value="1"/>
</dbReference>
<dbReference type="InterPro" id="IPR006171">
    <property type="entry name" value="TOPRIM_dom"/>
</dbReference>
<organism evidence="14 15">
    <name type="scientific">Sulfobacillus thermosulfidooxidans (strain DSM 9293 / VKM B-1269 / AT-1)</name>
    <dbReference type="NCBI Taxonomy" id="929705"/>
    <lineage>
        <taxon>Bacteria</taxon>
        <taxon>Bacillati</taxon>
        <taxon>Bacillota</taxon>
        <taxon>Clostridia</taxon>
        <taxon>Eubacteriales</taxon>
        <taxon>Clostridiales Family XVII. Incertae Sedis</taxon>
        <taxon>Sulfobacillus</taxon>
    </lineage>
</organism>
<reference evidence="15" key="1">
    <citation type="submission" date="2017-04" db="EMBL/GenBank/DDBJ databases">
        <authorList>
            <person name="Varghese N."/>
            <person name="Submissions S."/>
        </authorList>
    </citation>
    <scope>NUCLEOTIDE SEQUENCE [LARGE SCALE GENOMIC DNA]</scope>
    <source>
        <strain evidence="15">DSM 9293</strain>
    </source>
</reference>
<dbReference type="PROSITE" id="PS52039">
    <property type="entry name" value="TOPO_IA_2"/>
    <property type="match status" value="1"/>
</dbReference>
<dbReference type="HAMAP" id="MF_00952">
    <property type="entry name" value="Topoisom_1_prok"/>
    <property type="match status" value="1"/>
</dbReference>
<dbReference type="RefSeq" id="WP_020374729.1">
    <property type="nucleotide sequence ID" value="NZ_FWWY01000001.1"/>
</dbReference>
<dbReference type="Gene3D" id="2.70.20.10">
    <property type="entry name" value="Topoisomerase I, domain 3"/>
    <property type="match status" value="1"/>
</dbReference>
<evidence type="ECO:0000256" key="2">
    <source>
        <dbReference type="ARBA" id="ARBA00009446"/>
    </source>
</evidence>
<evidence type="ECO:0000256" key="4">
    <source>
        <dbReference type="ARBA" id="ARBA00022771"/>
    </source>
</evidence>
<keyword evidence="8 10" id="KW-0238">DNA-binding</keyword>
<feature type="site" description="Interaction with DNA" evidence="10">
    <location>
        <position position="302"/>
    </location>
</feature>
<gene>
    <name evidence="10" type="primary">topA</name>
    <name evidence="14" type="ORF">SAMN00768000_3344</name>
</gene>
<feature type="active site" description="O-(5'-phospho-DNA)-tyrosine intermediate" evidence="10">
    <location>
        <position position="300"/>
    </location>
</feature>
<dbReference type="EC" id="5.6.2.1" evidence="10"/>
<feature type="site" description="Interaction with DNA" evidence="10">
    <location>
        <position position="150"/>
    </location>
</feature>
<dbReference type="OrthoDB" id="9804262at2"/>
<dbReference type="Gene3D" id="3.40.50.140">
    <property type="match status" value="1"/>
</dbReference>
<dbReference type="InterPro" id="IPR028612">
    <property type="entry name" value="Topoisom_1_IA"/>
</dbReference>
<keyword evidence="6" id="KW-0460">Magnesium</keyword>
<evidence type="ECO:0000256" key="1">
    <source>
        <dbReference type="ARBA" id="ARBA00000213"/>
    </source>
</evidence>
<dbReference type="GO" id="GO:0008270">
    <property type="term" value="F:zinc ion binding"/>
    <property type="evidence" value="ECO:0007669"/>
    <property type="project" value="UniProtKB-KW"/>
</dbReference>
<evidence type="ECO:0000256" key="11">
    <source>
        <dbReference type="SAM" id="MobiDB-lite"/>
    </source>
</evidence>
<dbReference type="Pfam" id="PF01131">
    <property type="entry name" value="Topoisom_bac"/>
    <property type="match status" value="1"/>
</dbReference>
<dbReference type="PANTHER" id="PTHR42785:SF1">
    <property type="entry name" value="DNA TOPOISOMERASE"/>
    <property type="match status" value="1"/>
</dbReference>
<dbReference type="Pfam" id="PF01396">
    <property type="entry name" value="Zn_ribbon_Top1"/>
    <property type="match status" value="2"/>
</dbReference>
<keyword evidence="5" id="KW-0862">Zinc</keyword>
<dbReference type="SMART" id="SM00437">
    <property type="entry name" value="TOP1Ac"/>
    <property type="match status" value="1"/>
</dbReference>
<evidence type="ECO:0000259" key="12">
    <source>
        <dbReference type="PROSITE" id="PS50880"/>
    </source>
</evidence>
<dbReference type="InterPro" id="IPR003602">
    <property type="entry name" value="Topo_IA_DNA-bd_dom"/>
</dbReference>
<feature type="region of interest" description="Disordered" evidence="11">
    <location>
        <begin position="330"/>
        <end position="355"/>
    </location>
</feature>
<evidence type="ECO:0000256" key="8">
    <source>
        <dbReference type="ARBA" id="ARBA00023125"/>
    </source>
</evidence>
<evidence type="ECO:0000256" key="9">
    <source>
        <dbReference type="ARBA" id="ARBA00023235"/>
    </source>
</evidence>
<dbReference type="Gene3D" id="3.30.65.10">
    <property type="entry name" value="Bacterial Topoisomerase I, domain 1"/>
    <property type="match status" value="2"/>
</dbReference>
<dbReference type="CDD" id="cd03363">
    <property type="entry name" value="TOPRIM_TopoIA_TopoI"/>
    <property type="match status" value="1"/>
</dbReference>
<name>A0A1W1WM14_SULTA</name>
<dbReference type="InterPro" id="IPR000380">
    <property type="entry name" value="Topo_IA"/>
</dbReference>
<sequence length="703" mass="79613">MAKAKPLIIVESPAKAKTISRFLGSRFQVKASMGHVRDLPKSQFGVDVAKGFQPRYITIRGKGPLLKELKEAAKKSDRVYLATDPDREGEAISWHLAEALNIAPRDVRRIEFHEITKDAVNHAIKQARPINMALVNAQQARRVLDRVVGYQLSPLLWRKVRPGLSAGRVQSAALKLLVDREDEVLRFVPEQYFTIDMTAMTEDGTLLSHYIAPLGEKGRVSQKEAEQILAQVRPGLEVVVAEVKVREKRRFAAPPFTTSTLQQEASRKLGFSVKRTMSLAQQLYEGLEVAGEGTVGLVTYIRTDSTRIADVAREDAQKYIEERYGSSYVPSGEAKRPTKTKPGVQDAHEAIRPTNIRRHPESLKSSLNRDQLRLYRLIWERFVASQMAPMVYDSTTIDLHVKDQDAVFRATGSRIKFPGFTVVYQESFDDADPNAQDEAKSRPLPAVNQGMVLTISDITSQEHFTEPPPRFTEASLVKTLEELGIGRPSTYAPIVETLIQRDYVHREQKKLIPTELGRVVVDLLKQYFPEIVDTRFTADVETQLDQVAANDMQWQDVLYAFYDRFAEELHRADEDIEKVELPQETTDEICEKCGRPMTIKYGRFGKFLACSGYPECDFTKPYVEKTGAMCPKCGKDLVVRRTRKGRVFYGCAGYPECDFVTWNRPSDKQCPRCGSSMAFKRRGNHESLMCLREGCGYEEEQAQ</sequence>
<dbReference type="InterPro" id="IPR023406">
    <property type="entry name" value="Topo_IA_AS"/>
</dbReference>
<protein>
    <recommendedName>
        <fullName evidence="10">DNA topoisomerase 1</fullName>
        <ecNumber evidence="10">5.6.2.1</ecNumber>
    </recommendedName>
    <alternativeName>
        <fullName evidence="10">DNA topoisomerase I</fullName>
    </alternativeName>
</protein>
<dbReference type="PROSITE" id="PS50880">
    <property type="entry name" value="TOPRIM"/>
    <property type="match status" value="1"/>
</dbReference>
<feature type="region of interest" description="Interaction with DNA" evidence="10">
    <location>
        <begin position="165"/>
        <end position="170"/>
    </location>
</feature>
<evidence type="ECO:0000256" key="6">
    <source>
        <dbReference type="ARBA" id="ARBA00022842"/>
    </source>
</evidence>
<proteinExistence type="inferred from homology"/>
<dbReference type="CDD" id="cd00186">
    <property type="entry name" value="TOP1Ac"/>
    <property type="match status" value="1"/>
</dbReference>
<dbReference type="Pfam" id="PF01751">
    <property type="entry name" value="Toprim"/>
    <property type="match status" value="1"/>
</dbReference>
<evidence type="ECO:0000256" key="7">
    <source>
        <dbReference type="ARBA" id="ARBA00023029"/>
    </source>
</evidence>
<dbReference type="InterPro" id="IPR023405">
    <property type="entry name" value="Topo_IA_core_domain"/>
</dbReference>
<dbReference type="InterPro" id="IPR013498">
    <property type="entry name" value="Topo_IA_Znf"/>
</dbReference>
<dbReference type="GO" id="GO:0005694">
    <property type="term" value="C:chromosome"/>
    <property type="evidence" value="ECO:0007669"/>
    <property type="project" value="InterPro"/>
</dbReference>
<dbReference type="InterPro" id="IPR005733">
    <property type="entry name" value="TopoI_bac-type"/>
</dbReference>